<gene>
    <name evidence="15" type="primary">kdkA</name>
    <name evidence="17" type="ORF">HMPREF2130_04045</name>
</gene>
<name>A0A095ZAG4_9BURK</name>
<dbReference type="Proteomes" id="UP000029629">
    <property type="component" value="Unassembled WGS sequence"/>
</dbReference>
<keyword evidence="6 15" id="KW-0997">Cell inner membrane</keyword>
<evidence type="ECO:0000313" key="18">
    <source>
        <dbReference type="Proteomes" id="UP000029629"/>
    </source>
</evidence>
<dbReference type="InterPro" id="IPR011009">
    <property type="entry name" value="Kinase-like_dom_sf"/>
</dbReference>
<evidence type="ECO:0000259" key="16">
    <source>
        <dbReference type="PROSITE" id="PS50011"/>
    </source>
</evidence>
<evidence type="ECO:0000256" key="10">
    <source>
        <dbReference type="ARBA" id="ARBA00022840"/>
    </source>
</evidence>
<organism evidence="17 18">
    <name type="scientific">Oligella urethralis DNF00040</name>
    <dbReference type="NCBI Taxonomy" id="1401065"/>
    <lineage>
        <taxon>Bacteria</taxon>
        <taxon>Pseudomonadati</taxon>
        <taxon>Pseudomonadota</taxon>
        <taxon>Betaproteobacteria</taxon>
        <taxon>Burkholderiales</taxon>
        <taxon>Alcaligenaceae</taxon>
        <taxon>Oligella</taxon>
    </lineage>
</organism>
<evidence type="ECO:0000256" key="15">
    <source>
        <dbReference type="HAMAP-Rule" id="MF_00521"/>
    </source>
</evidence>
<keyword evidence="18" id="KW-1185">Reference proteome</keyword>
<evidence type="ECO:0000256" key="6">
    <source>
        <dbReference type="ARBA" id="ARBA00022519"/>
    </source>
</evidence>
<keyword evidence="12 15" id="KW-0472">Membrane</keyword>
<feature type="active site" evidence="15">
    <location>
        <position position="186"/>
    </location>
</feature>
<dbReference type="PROSITE" id="PS50011">
    <property type="entry name" value="PROTEIN_KINASE_DOM"/>
    <property type="match status" value="1"/>
</dbReference>
<keyword evidence="8 15" id="KW-0547">Nucleotide-binding</keyword>
<evidence type="ECO:0000256" key="13">
    <source>
        <dbReference type="ARBA" id="ARBA00029511"/>
    </source>
</evidence>
<dbReference type="InterPro" id="IPR000719">
    <property type="entry name" value="Prot_kinase_dom"/>
</dbReference>
<evidence type="ECO:0000256" key="8">
    <source>
        <dbReference type="ARBA" id="ARBA00022741"/>
    </source>
</evidence>
<evidence type="ECO:0000256" key="12">
    <source>
        <dbReference type="ARBA" id="ARBA00023136"/>
    </source>
</evidence>
<dbReference type="OrthoDB" id="6854449at2"/>
<comment type="function">
    <text evidence="15">Catalyzes the ATP-dependent phosphorylation of the 3-deoxy-D-manno-octulosonic acid (Kdo) residue in Kdo-lipid IV(A) at the 4-OH position.</text>
</comment>
<evidence type="ECO:0000256" key="4">
    <source>
        <dbReference type="ARBA" id="ARBA00011988"/>
    </source>
</evidence>
<comment type="subcellular location">
    <subcellularLocation>
        <location evidence="1 15">Cell inner membrane</location>
        <topology evidence="1 15">Peripheral membrane protein</topology>
        <orientation evidence="1 15">Cytoplasmic side</orientation>
    </subcellularLocation>
</comment>
<dbReference type="Gene3D" id="1.10.510.10">
    <property type="entry name" value="Transferase(Phosphotransferase) domain 1"/>
    <property type="match status" value="1"/>
</dbReference>
<evidence type="ECO:0000256" key="9">
    <source>
        <dbReference type="ARBA" id="ARBA00022777"/>
    </source>
</evidence>
<dbReference type="GO" id="GO:0004672">
    <property type="term" value="F:protein kinase activity"/>
    <property type="evidence" value="ECO:0007669"/>
    <property type="project" value="InterPro"/>
</dbReference>
<evidence type="ECO:0000256" key="11">
    <source>
        <dbReference type="ARBA" id="ARBA00022985"/>
    </source>
</evidence>
<keyword evidence="9 15" id="KW-0418">Kinase</keyword>
<dbReference type="EC" id="2.7.1.166" evidence="4 15"/>
<keyword evidence="10 15" id="KW-0067">ATP-binding</keyword>
<keyword evidence="5 15" id="KW-1003">Cell membrane</keyword>
<comment type="caution">
    <text evidence="17">The sequence shown here is derived from an EMBL/GenBank/DDBJ whole genome shotgun (WGS) entry which is preliminary data.</text>
</comment>
<dbReference type="NCBIfam" id="NF002475">
    <property type="entry name" value="PRK01723.1"/>
    <property type="match status" value="1"/>
</dbReference>
<comment type="catalytic activity">
    <reaction evidence="14 15">
        <text>an alpha-Kdo-(2-&gt;6)-lipid IVA + ATP = a 4-O-phospho-alpha-Kdo-(2-&gt;6)-lipid IVA + ADP + H(+)</text>
        <dbReference type="Rhea" id="RHEA:74271"/>
        <dbReference type="ChEBI" id="CHEBI:15378"/>
        <dbReference type="ChEBI" id="CHEBI:30616"/>
        <dbReference type="ChEBI" id="CHEBI:176428"/>
        <dbReference type="ChEBI" id="CHEBI:193140"/>
        <dbReference type="ChEBI" id="CHEBI:456216"/>
        <dbReference type="EC" id="2.7.1.166"/>
    </reaction>
</comment>
<feature type="domain" description="Protein kinase" evidence="16">
    <location>
        <begin position="46"/>
        <end position="261"/>
    </location>
</feature>
<sequence length="261" mass="29172">MAITATVQAKNWGVLIHPEWQAAILSRGLSLEACFSPAIFQPSHYQREAVKVGSGGRNAAWYIPTAVGPAVLRQYRRGGLIGKFNQSKYFFTGPEQSRAFQEFSILTYLQQAGLAVPKALGACYQRQGLFCEMALITSLIADSQSLAEICQHYLQQALDEEMAAAYAAATAKSIHQMHDLGVWHADLNAHNILCGSEPMQAYIIDFDKAKIITVTPRQRQQNLARLERSLIKLCGEQSIVFMEQISKYYQLIENNQPFKLN</sequence>
<evidence type="ECO:0000256" key="5">
    <source>
        <dbReference type="ARBA" id="ARBA00022475"/>
    </source>
</evidence>
<evidence type="ECO:0000313" key="17">
    <source>
        <dbReference type="EMBL" id="KGF31291.1"/>
    </source>
</evidence>
<dbReference type="HAMAP" id="MF_00521">
    <property type="entry name" value="KDO_kinase"/>
    <property type="match status" value="1"/>
</dbReference>
<comment type="similarity">
    <text evidence="3 15">Belongs to the protein kinase superfamily. KdkA/RfaP family.</text>
</comment>
<dbReference type="GO" id="GO:0009244">
    <property type="term" value="P:lipopolysaccharide core region biosynthetic process"/>
    <property type="evidence" value="ECO:0007669"/>
    <property type="project" value="UniProtKB-UniRule"/>
</dbReference>
<dbReference type="RefSeq" id="WP_036558354.1">
    <property type="nucleotide sequence ID" value="NZ_JRNI01000015.1"/>
</dbReference>
<keyword evidence="7 15" id="KW-0808">Transferase</keyword>
<dbReference type="SUPFAM" id="SSF56112">
    <property type="entry name" value="Protein kinase-like (PK-like)"/>
    <property type="match status" value="1"/>
</dbReference>
<dbReference type="GO" id="GO:0005524">
    <property type="term" value="F:ATP binding"/>
    <property type="evidence" value="ECO:0007669"/>
    <property type="project" value="UniProtKB-UniRule"/>
</dbReference>
<evidence type="ECO:0000256" key="14">
    <source>
        <dbReference type="ARBA" id="ARBA00034417"/>
    </source>
</evidence>
<dbReference type="UniPathway" id="UPA00958"/>
<dbReference type="AlphaFoldDB" id="A0A095ZAG4"/>
<evidence type="ECO:0000256" key="1">
    <source>
        <dbReference type="ARBA" id="ARBA00004515"/>
    </source>
</evidence>
<evidence type="ECO:0000256" key="3">
    <source>
        <dbReference type="ARBA" id="ARBA00010327"/>
    </source>
</evidence>
<dbReference type="InterPro" id="IPR022826">
    <property type="entry name" value="KDO_kinase"/>
</dbReference>
<dbReference type="EMBL" id="JRNI01000015">
    <property type="protein sequence ID" value="KGF31291.1"/>
    <property type="molecule type" value="Genomic_DNA"/>
</dbReference>
<reference evidence="17 18" key="1">
    <citation type="submission" date="2014-07" db="EMBL/GenBank/DDBJ databases">
        <authorList>
            <person name="McCorrison J."/>
            <person name="Sanka R."/>
            <person name="Torralba M."/>
            <person name="Gillis M."/>
            <person name="Haft D.H."/>
            <person name="Methe B."/>
            <person name="Sutton G."/>
            <person name="Nelson K.E."/>
        </authorList>
    </citation>
    <scope>NUCLEOTIDE SEQUENCE [LARGE SCALE GENOMIC DNA]</scope>
    <source>
        <strain evidence="17 18">DNF00040</strain>
    </source>
</reference>
<protein>
    <recommendedName>
        <fullName evidence="13 15">3-deoxy-D-manno-octulosonic acid kinase</fullName>
        <shortName evidence="15">Kdo kinase</shortName>
        <ecNumber evidence="4 15">2.7.1.166</ecNumber>
    </recommendedName>
</protein>
<evidence type="ECO:0000256" key="2">
    <source>
        <dbReference type="ARBA" id="ARBA00004713"/>
    </source>
</evidence>
<dbReference type="GO" id="GO:0005886">
    <property type="term" value="C:plasma membrane"/>
    <property type="evidence" value="ECO:0007669"/>
    <property type="project" value="UniProtKB-SubCell"/>
</dbReference>
<dbReference type="eggNOG" id="COG0478">
    <property type="taxonomic scope" value="Bacteria"/>
</dbReference>
<dbReference type="Pfam" id="PF06293">
    <property type="entry name" value="Kdo"/>
    <property type="match status" value="1"/>
</dbReference>
<evidence type="ECO:0000256" key="7">
    <source>
        <dbReference type="ARBA" id="ARBA00022679"/>
    </source>
</evidence>
<accession>A0A095ZAG4</accession>
<proteinExistence type="inferred from homology"/>
<keyword evidence="11 15" id="KW-0448">Lipopolysaccharide biosynthesis</keyword>
<comment type="pathway">
    <text evidence="2 15">Bacterial outer membrane biogenesis; LPS core biosynthesis.</text>
</comment>